<reference evidence="3" key="1">
    <citation type="submission" date="2021-01" db="EMBL/GenBank/DDBJ databases">
        <authorList>
            <person name="Corre E."/>
            <person name="Pelletier E."/>
            <person name="Niang G."/>
            <person name="Scheremetjew M."/>
            <person name="Finn R."/>
            <person name="Kale V."/>
            <person name="Holt S."/>
            <person name="Cochrane G."/>
            <person name="Meng A."/>
            <person name="Brown T."/>
            <person name="Cohen L."/>
        </authorList>
    </citation>
    <scope>NUCLEOTIDE SEQUENCE</scope>
    <source>
        <strain evidence="3">FSP1.4</strain>
    </source>
</reference>
<dbReference type="AlphaFoldDB" id="A0A7S3NBH9"/>
<protein>
    <recommendedName>
        <fullName evidence="4">AP2/ERF domain-containing protein</fullName>
    </recommendedName>
</protein>
<gene>
    <name evidence="2" type="ORF">EHAR0213_LOCUS10656</name>
    <name evidence="3" type="ORF">EHAR0213_LOCUS10657</name>
</gene>
<evidence type="ECO:0000256" key="1">
    <source>
        <dbReference type="SAM" id="MobiDB-lite"/>
    </source>
</evidence>
<evidence type="ECO:0000313" key="3">
    <source>
        <dbReference type="EMBL" id="CAE0351743.1"/>
    </source>
</evidence>
<accession>A0A7S3NBH9</accession>
<organism evidence="3">
    <name type="scientific">Euplotes harpa</name>
    <dbReference type="NCBI Taxonomy" id="151035"/>
    <lineage>
        <taxon>Eukaryota</taxon>
        <taxon>Sar</taxon>
        <taxon>Alveolata</taxon>
        <taxon>Ciliophora</taxon>
        <taxon>Intramacronucleata</taxon>
        <taxon>Spirotrichea</taxon>
        <taxon>Hypotrichia</taxon>
        <taxon>Euplotida</taxon>
        <taxon>Euplotidae</taxon>
        <taxon>Euplotes</taxon>
    </lineage>
</organism>
<name>A0A7S3NBH9_9SPIT</name>
<dbReference type="EMBL" id="HBII01025619">
    <property type="protein sequence ID" value="CAE0351742.1"/>
    <property type="molecule type" value="Transcribed_RNA"/>
</dbReference>
<sequence length="106" mass="12411">MPADFSPLNLPQVHEVKQRKRRNEIPNLDDKLSEIMQHISDEKFKVVIATEKSQKGIHRNKSHRRSRFIGVSKNSHNWQVLLNLGNSKKYIGTYSTEEEADNFFSF</sequence>
<evidence type="ECO:0008006" key="4">
    <source>
        <dbReference type="Google" id="ProtNLM"/>
    </source>
</evidence>
<evidence type="ECO:0000313" key="2">
    <source>
        <dbReference type="EMBL" id="CAE0351742.1"/>
    </source>
</evidence>
<dbReference type="EMBL" id="HBII01025621">
    <property type="protein sequence ID" value="CAE0351743.1"/>
    <property type="molecule type" value="Transcribed_RNA"/>
</dbReference>
<proteinExistence type="predicted"/>
<feature type="region of interest" description="Disordered" evidence="1">
    <location>
        <begin position="1"/>
        <end position="28"/>
    </location>
</feature>